<dbReference type="PROSITE" id="PS00099">
    <property type="entry name" value="THIOLASE_3"/>
    <property type="match status" value="1"/>
</dbReference>
<dbReference type="InterPro" id="IPR020617">
    <property type="entry name" value="Thiolase_C"/>
</dbReference>
<evidence type="ECO:0000256" key="5">
    <source>
        <dbReference type="ARBA" id="ARBA00037924"/>
    </source>
</evidence>
<sequence>MVANQNEVYIVSVARSPIGSLLGSLSSMSATDLGAHAVKAALAKVPKLEPSAVEEIYFGNVMSANLGQAPARQVALKAGLGDHVVAATINKVCASGMKAFIFGAQTIITGNADIVVVGGTESMSNVPHYVSVRNGIKYGGGQLIDGLQRDGLQDAYDNKFMGDAAEVCAETHDITREDQDNFAIESYTRAQKAHKEGKFAAEIAPVEIPGFRGKPGKTISIDEEANNLNVEKLKAARTVFKKDGTVTAPNASPLNDGAAAIILASASKVAELGLTPIAKLRGWGEAAQAPVKFTTSPALAVPKALKHAGLELSDVDFFEFNEAFSVVGCANSKILGLSSDKVNVYGGAVALGHPLGCSGARVIVTLSSVLKQEGGKIGVAAICNGGGGASAVVIEIL</sequence>
<dbReference type="AlphaFoldDB" id="A0A1E3Q699"/>
<dbReference type="OrthoDB" id="5404651at2759"/>
<dbReference type="SUPFAM" id="SSF53901">
    <property type="entry name" value="Thiolase-like"/>
    <property type="match status" value="2"/>
</dbReference>
<comment type="pathway">
    <text evidence="5">Metabolic intermediate biosynthesis; (R)-mevalonate biosynthesis; (R)-mevalonate from acetyl-CoA: step 1/3.</text>
</comment>
<keyword evidence="3 7" id="KW-0808">Transferase</keyword>
<evidence type="ECO:0000256" key="1">
    <source>
        <dbReference type="ARBA" id="ARBA00010982"/>
    </source>
</evidence>
<comment type="similarity">
    <text evidence="1 7">Belongs to the thiolase-like superfamily. Thiolase family.</text>
</comment>
<keyword evidence="4 7" id="KW-0012">Acyltransferase</keyword>
<dbReference type="PROSITE" id="PS00737">
    <property type="entry name" value="THIOLASE_2"/>
    <property type="match status" value="1"/>
</dbReference>
<evidence type="ECO:0000256" key="3">
    <source>
        <dbReference type="ARBA" id="ARBA00022679"/>
    </source>
</evidence>
<evidence type="ECO:0000256" key="4">
    <source>
        <dbReference type="ARBA" id="ARBA00023315"/>
    </source>
</evidence>
<dbReference type="PIRSF" id="PIRSF000429">
    <property type="entry name" value="Ac-CoA_Ac_transf"/>
    <property type="match status" value="1"/>
</dbReference>
<protein>
    <recommendedName>
        <fullName evidence="2">acetyl-CoA C-acetyltransferase</fullName>
        <ecNumber evidence="2">2.3.1.9</ecNumber>
    </recommendedName>
</protein>
<accession>A0A1E3Q699</accession>
<reference evidence="10 11" key="1">
    <citation type="journal article" date="2016" name="Proc. Natl. Acad. Sci. U.S.A.">
        <title>Comparative genomics of biotechnologically important yeasts.</title>
        <authorList>
            <person name="Riley R."/>
            <person name="Haridas S."/>
            <person name="Wolfe K.H."/>
            <person name="Lopes M.R."/>
            <person name="Hittinger C.T."/>
            <person name="Goeker M."/>
            <person name="Salamov A.A."/>
            <person name="Wisecaver J.H."/>
            <person name="Long T.M."/>
            <person name="Calvey C.H."/>
            <person name="Aerts A.L."/>
            <person name="Barry K.W."/>
            <person name="Choi C."/>
            <person name="Clum A."/>
            <person name="Coughlan A.Y."/>
            <person name="Deshpande S."/>
            <person name="Douglass A.P."/>
            <person name="Hanson S.J."/>
            <person name="Klenk H.-P."/>
            <person name="LaButti K.M."/>
            <person name="Lapidus A."/>
            <person name="Lindquist E.A."/>
            <person name="Lipzen A.M."/>
            <person name="Meier-Kolthoff J.P."/>
            <person name="Ohm R.A."/>
            <person name="Otillar R.P."/>
            <person name="Pangilinan J.L."/>
            <person name="Peng Y."/>
            <person name="Rokas A."/>
            <person name="Rosa C.A."/>
            <person name="Scheuner C."/>
            <person name="Sibirny A.A."/>
            <person name="Slot J.C."/>
            <person name="Stielow J.B."/>
            <person name="Sun H."/>
            <person name="Kurtzman C.P."/>
            <person name="Blackwell M."/>
            <person name="Grigoriev I.V."/>
            <person name="Jeffries T.W."/>
        </authorList>
    </citation>
    <scope>NUCLEOTIDE SEQUENCE [LARGE SCALE GENOMIC DNA]</scope>
    <source>
        <strain evidence="10 11">NRRL Y-11557</strain>
    </source>
</reference>
<dbReference type="Gene3D" id="3.40.47.10">
    <property type="match status" value="1"/>
</dbReference>
<name>A0A1E3Q699_LIPST</name>
<dbReference type="GO" id="GO:0006696">
    <property type="term" value="P:ergosterol biosynthetic process"/>
    <property type="evidence" value="ECO:0007669"/>
    <property type="project" value="EnsemblFungi"/>
</dbReference>
<evidence type="ECO:0000259" key="9">
    <source>
        <dbReference type="Pfam" id="PF02803"/>
    </source>
</evidence>
<evidence type="ECO:0000313" key="10">
    <source>
        <dbReference type="EMBL" id="ODQ73140.1"/>
    </source>
</evidence>
<evidence type="ECO:0000256" key="7">
    <source>
        <dbReference type="RuleBase" id="RU003557"/>
    </source>
</evidence>
<proteinExistence type="inferred from homology"/>
<dbReference type="InterPro" id="IPR020616">
    <property type="entry name" value="Thiolase_N"/>
</dbReference>
<evidence type="ECO:0000259" key="8">
    <source>
        <dbReference type="Pfam" id="PF00108"/>
    </source>
</evidence>
<dbReference type="EMBL" id="KV454294">
    <property type="protein sequence ID" value="ODQ73140.1"/>
    <property type="molecule type" value="Genomic_DNA"/>
</dbReference>
<dbReference type="CDD" id="cd00751">
    <property type="entry name" value="thiolase"/>
    <property type="match status" value="1"/>
</dbReference>
<feature type="active site" description="Proton acceptor" evidence="6">
    <location>
        <position position="383"/>
    </location>
</feature>
<organism evidence="10 11">
    <name type="scientific">Lipomyces starkeyi NRRL Y-11557</name>
    <dbReference type="NCBI Taxonomy" id="675824"/>
    <lineage>
        <taxon>Eukaryota</taxon>
        <taxon>Fungi</taxon>
        <taxon>Dikarya</taxon>
        <taxon>Ascomycota</taxon>
        <taxon>Saccharomycotina</taxon>
        <taxon>Lipomycetes</taxon>
        <taxon>Lipomycetales</taxon>
        <taxon>Lipomycetaceae</taxon>
        <taxon>Lipomyces</taxon>
    </lineage>
</organism>
<dbReference type="InterPro" id="IPR020613">
    <property type="entry name" value="Thiolase_CS"/>
</dbReference>
<dbReference type="PANTHER" id="PTHR18919">
    <property type="entry name" value="ACETYL-COA C-ACYLTRANSFERASE"/>
    <property type="match status" value="1"/>
</dbReference>
<evidence type="ECO:0000256" key="6">
    <source>
        <dbReference type="PIRSR" id="PIRSR000429-1"/>
    </source>
</evidence>
<dbReference type="FunFam" id="3.40.47.10:FF:000007">
    <property type="entry name" value="acetyl-CoA acetyltransferase, mitochondrial"/>
    <property type="match status" value="1"/>
</dbReference>
<dbReference type="InterPro" id="IPR002155">
    <property type="entry name" value="Thiolase"/>
</dbReference>
<keyword evidence="11" id="KW-1185">Reference proteome</keyword>
<dbReference type="Pfam" id="PF00108">
    <property type="entry name" value="Thiolase_N"/>
    <property type="match status" value="1"/>
</dbReference>
<feature type="active site" description="Proton acceptor" evidence="6">
    <location>
        <position position="353"/>
    </location>
</feature>
<dbReference type="EC" id="2.3.1.9" evidence="2"/>
<dbReference type="Proteomes" id="UP000094385">
    <property type="component" value="Unassembled WGS sequence"/>
</dbReference>
<dbReference type="GO" id="GO:0006635">
    <property type="term" value="P:fatty acid beta-oxidation"/>
    <property type="evidence" value="ECO:0007669"/>
    <property type="project" value="TreeGrafter"/>
</dbReference>
<evidence type="ECO:0000313" key="11">
    <source>
        <dbReference type="Proteomes" id="UP000094385"/>
    </source>
</evidence>
<dbReference type="Pfam" id="PF02803">
    <property type="entry name" value="Thiolase_C"/>
    <property type="match status" value="1"/>
</dbReference>
<dbReference type="InterPro" id="IPR020610">
    <property type="entry name" value="Thiolase_AS"/>
</dbReference>
<evidence type="ECO:0000256" key="2">
    <source>
        <dbReference type="ARBA" id="ARBA00012705"/>
    </source>
</evidence>
<dbReference type="NCBIfam" id="TIGR01930">
    <property type="entry name" value="AcCoA-C-Actrans"/>
    <property type="match status" value="1"/>
</dbReference>
<feature type="domain" description="Thiolase C-terminal" evidence="9">
    <location>
        <begin position="274"/>
        <end position="395"/>
    </location>
</feature>
<dbReference type="PANTHER" id="PTHR18919:SF165">
    <property type="entry name" value="ACETYL-COA ACETYLTRANSFERASE"/>
    <property type="match status" value="1"/>
</dbReference>
<gene>
    <name evidence="10" type="ORF">LIPSTDRAFT_285732</name>
</gene>
<dbReference type="GO" id="GO:0003985">
    <property type="term" value="F:acetyl-CoA C-acetyltransferase activity"/>
    <property type="evidence" value="ECO:0007669"/>
    <property type="project" value="UniProtKB-EC"/>
</dbReference>
<dbReference type="GO" id="GO:0005739">
    <property type="term" value="C:mitochondrion"/>
    <property type="evidence" value="ECO:0007669"/>
    <property type="project" value="TreeGrafter"/>
</dbReference>
<dbReference type="InterPro" id="IPR016039">
    <property type="entry name" value="Thiolase-like"/>
</dbReference>
<feature type="domain" description="Thiolase N-terminal" evidence="8">
    <location>
        <begin position="8"/>
        <end position="266"/>
    </location>
</feature>
<dbReference type="STRING" id="675824.A0A1E3Q699"/>
<feature type="active site" description="Acyl-thioester intermediate" evidence="6">
    <location>
        <position position="93"/>
    </location>
</feature>